<dbReference type="InterPro" id="IPR001173">
    <property type="entry name" value="Glyco_trans_2-like"/>
</dbReference>
<protein>
    <recommendedName>
        <fullName evidence="1">Glycosyltransferase 2-like domain-containing protein</fullName>
    </recommendedName>
</protein>
<organism evidence="2 3">
    <name type="scientific">Urechidicola croceus</name>
    <dbReference type="NCBI Taxonomy" id="1850246"/>
    <lineage>
        <taxon>Bacteria</taxon>
        <taxon>Pseudomonadati</taxon>
        <taxon>Bacteroidota</taxon>
        <taxon>Flavobacteriia</taxon>
        <taxon>Flavobacteriales</taxon>
        <taxon>Flavobacteriaceae</taxon>
        <taxon>Urechidicola</taxon>
    </lineage>
</organism>
<dbReference type="InterPro" id="IPR029044">
    <property type="entry name" value="Nucleotide-diphossugar_trans"/>
</dbReference>
<evidence type="ECO:0000313" key="2">
    <source>
        <dbReference type="EMBL" id="AOW22127.1"/>
    </source>
</evidence>
<dbReference type="Gene3D" id="3.90.550.10">
    <property type="entry name" value="Spore Coat Polysaccharide Biosynthesis Protein SpsA, Chain A"/>
    <property type="match status" value="1"/>
</dbReference>
<dbReference type="PANTHER" id="PTHR22916">
    <property type="entry name" value="GLYCOSYLTRANSFERASE"/>
    <property type="match status" value="1"/>
</dbReference>
<evidence type="ECO:0000313" key="3">
    <source>
        <dbReference type="Proteomes" id="UP000176050"/>
    </source>
</evidence>
<sequence>MKDCISSIRNQSFKDYEVLIIDGNSTDGTIDFLNTLEKPFLWQSEDDFGVYDAMNKGIKLSKGKWLYFLGCDDRFYSNNTLKDIFSNRIENDVALMIGQVKYDLNEGDSFFVKKNDGVFASKLSRKLWLKNTLHHQAIFYKKELFSSLKYSLSYKVLSDYALNLSLFKKGVKGMVIEDKIAICGTNGISKNYQWKLYEEEIDIKTSQSSIFLRPVFFMLGLSKYLIKKRL</sequence>
<evidence type="ECO:0000259" key="1">
    <source>
        <dbReference type="Pfam" id="PF00535"/>
    </source>
</evidence>
<accession>A0A1D8PC02</accession>
<name>A0A1D8PC02_9FLAO</name>
<dbReference type="SUPFAM" id="SSF53448">
    <property type="entry name" value="Nucleotide-diphospho-sugar transferases"/>
    <property type="match status" value="1"/>
</dbReference>
<dbReference type="Pfam" id="PF00535">
    <property type="entry name" value="Glycos_transf_2"/>
    <property type="match status" value="1"/>
</dbReference>
<feature type="domain" description="Glycosyltransferase 2-like" evidence="1">
    <location>
        <begin position="2"/>
        <end position="144"/>
    </location>
</feature>
<dbReference type="PANTHER" id="PTHR22916:SF3">
    <property type="entry name" value="UDP-GLCNAC:BETAGAL BETA-1,3-N-ACETYLGLUCOSAMINYLTRANSFERASE-LIKE PROTEIN 1"/>
    <property type="match status" value="1"/>
</dbReference>
<dbReference type="GO" id="GO:0016758">
    <property type="term" value="F:hexosyltransferase activity"/>
    <property type="evidence" value="ECO:0007669"/>
    <property type="project" value="UniProtKB-ARBA"/>
</dbReference>
<gene>
    <name evidence="2" type="ORF">LPB138_14085</name>
</gene>
<dbReference type="Proteomes" id="UP000176050">
    <property type="component" value="Chromosome"/>
</dbReference>
<dbReference type="STRING" id="1850246.LPB138_14085"/>
<dbReference type="EMBL" id="CP017478">
    <property type="protein sequence ID" value="AOW22127.1"/>
    <property type="molecule type" value="Genomic_DNA"/>
</dbReference>
<keyword evidence="3" id="KW-1185">Reference proteome</keyword>
<dbReference type="AlphaFoldDB" id="A0A1D8PC02"/>
<proteinExistence type="predicted"/>
<dbReference type="KEGG" id="lul:LPB138_14085"/>
<reference evidence="2 3" key="1">
    <citation type="submission" date="2016-10" db="EMBL/GenBank/DDBJ databases">
        <title>Lutibacter sp. LPB0138, isolated from marine gastropod.</title>
        <authorList>
            <person name="Kim E."/>
            <person name="Yi H."/>
        </authorList>
    </citation>
    <scope>NUCLEOTIDE SEQUENCE [LARGE SCALE GENOMIC DNA]</scope>
    <source>
        <strain evidence="2 3">LPB0138</strain>
    </source>
</reference>